<evidence type="ECO:0000313" key="17">
    <source>
        <dbReference type="Proteomes" id="UP000798808"/>
    </source>
</evidence>
<evidence type="ECO:0000256" key="9">
    <source>
        <dbReference type="ARBA" id="ARBA00037922"/>
    </source>
</evidence>
<protein>
    <recommendedName>
        <fullName evidence="10 13">4-hydroxy-tetrahydrodipicolinate reductase</fullName>
        <shortName evidence="13">HTPA reductase</shortName>
        <ecNumber evidence="10 13">1.17.1.8</ecNumber>
    </recommendedName>
</protein>
<feature type="binding site" evidence="13">
    <location>
        <begin position="145"/>
        <end position="146"/>
    </location>
    <ligand>
        <name>(S)-2,3,4,5-tetrahydrodipicolinate</name>
        <dbReference type="ChEBI" id="CHEBI:16845"/>
    </ligand>
</feature>
<comment type="catalytic activity">
    <reaction evidence="11 13">
        <text>(S)-2,3,4,5-tetrahydrodipicolinate + NADP(+) + H2O = (2S,4S)-4-hydroxy-2,3,4,5-tetrahydrodipicolinate + NADPH + H(+)</text>
        <dbReference type="Rhea" id="RHEA:35331"/>
        <dbReference type="ChEBI" id="CHEBI:15377"/>
        <dbReference type="ChEBI" id="CHEBI:15378"/>
        <dbReference type="ChEBI" id="CHEBI:16845"/>
        <dbReference type="ChEBI" id="CHEBI:57783"/>
        <dbReference type="ChEBI" id="CHEBI:58349"/>
        <dbReference type="ChEBI" id="CHEBI:67139"/>
        <dbReference type="EC" id="1.17.1.8"/>
    </reaction>
</comment>
<comment type="subcellular location">
    <subcellularLocation>
        <location evidence="13">Cytoplasm</location>
    </subcellularLocation>
</comment>
<dbReference type="PANTHER" id="PTHR20836">
    <property type="entry name" value="DIHYDRODIPICOLINATE REDUCTASE"/>
    <property type="match status" value="1"/>
</dbReference>
<comment type="function">
    <text evidence="13">Catalyzes the conversion of 4-hydroxy-tetrahydrodipicolinate (HTPA) to tetrahydrodipicolinate.</text>
</comment>
<dbReference type="Pfam" id="PF05173">
    <property type="entry name" value="DapB_C"/>
    <property type="match status" value="1"/>
</dbReference>
<dbReference type="InterPro" id="IPR000846">
    <property type="entry name" value="DapB_N"/>
</dbReference>
<dbReference type="InterPro" id="IPR036291">
    <property type="entry name" value="NAD(P)-bd_dom_sf"/>
</dbReference>
<proteinExistence type="inferred from homology"/>
<evidence type="ECO:0000259" key="14">
    <source>
        <dbReference type="Pfam" id="PF01113"/>
    </source>
</evidence>
<comment type="caution">
    <text evidence="16">The sequence shown here is derived from an EMBL/GenBank/DDBJ whole genome shotgun (WGS) entry which is preliminary data.</text>
</comment>
<dbReference type="Proteomes" id="UP000798808">
    <property type="component" value="Unassembled WGS sequence"/>
</dbReference>
<evidence type="ECO:0000256" key="6">
    <source>
        <dbReference type="ARBA" id="ARBA00023002"/>
    </source>
</evidence>
<dbReference type="NCBIfam" id="TIGR00036">
    <property type="entry name" value="dapB"/>
    <property type="match status" value="1"/>
</dbReference>
<keyword evidence="17" id="KW-1185">Reference proteome</keyword>
<organism evidence="16 17">
    <name type="scientific">Fulvivirga kasyanovii</name>
    <dbReference type="NCBI Taxonomy" id="396812"/>
    <lineage>
        <taxon>Bacteria</taxon>
        <taxon>Pseudomonadati</taxon>
        <taxon>Bacteroidota</taxon>
        <taxon>Cytophagia</taxon>
        <taxon>Cytophagales</taxon>
        <taxon>Fulvivirgaceae</taxon>
        <taxon>Fulvivirga</taxon>
    </lineage>
</organism>
<evidence type="ECO:0000256" key="2">
    <source>
        <dbReference type="ARBA" id="ARBA00022490"/>
    </source>
</evidence>
<dbReference type="PROSITE" id="PS01298">
    <property type="entry name" value="DAPB"/>
    <property type="match status" value="1"/>
</dbReference>
<keyword evidence="6 13" id="KW-0560">Oxidoreductase</keyword>
<comment type="catalytic activity">
    <reaction evidence="12 13">
        <text>(S)-2,3,4,5-tetrahydrodipicolinate + NAD(+) + H2O = (2S,4S)-4-hydroxy-2,3,4,5-tetrahydrodipicolinate + NADH + H(+)</text>
        <dbReference type="Rhea" id="RHEA:35323"/>
        <dbReference type="ChEBI" id="CHEBI:15377"/>
        <dbReference type="ChEBI" id="CHEBI:15378"/>
        <dbReference type="ChEBI" id="CHEBI:16845"/>
        <dbReference type="ChEBI" id="CHEBI:57540"/>
        <dbReference type="ChEBI" id="CHEBI:57945"/>
        <dbReference type="ChEBI" id="CHEBI:67139"/>
        <dbReference type="EC" id="1.17.1.8"/>
    </reaction>
</comment>
<feature type="active site" description="Proton donor/acceptor" evidence="13">
    <location>
        <position position="135"/>
    </location>
</feature>
<evidence type="ECO:0000256" key="5">
    <source>
        <dbReference type="ARBA" id="ARBA00022915"/>
    </source>
</evidence>
<dbReference type="InterPro" id="IPR022663">
    <property type="entry name" value="DapB_C"/>
</dbReference>
<evidence type="ECO:0000256" key="10">
    <source>
        <dbReference type="ARBA" id="ARBA00038983"/>
    </source>
</evidence>
<dbReference type="CDD" id="cd02274">
    <property type="entry name" value="DHDPR_N"/>
    <property type="match status" value="1"/>
</dbReference>
<keyword evidence="8 13" id="KW-0457">Lysine biosynthesis</keyword>
<comment type="caution">
    <text evidence="13">Was originally thought to be a dihydrodipicolinate reductase (DHDPR), catalyzing the conversion of dihydrodipicolinate to tetrahydrodipicolinate. However, it was shown in E.coli that the substrate of the enzymatic reaction is not dihydrodipicolinate (DHDP) but in fact (2S,4S)-4-hydroxy-2,3,4,5-tetrahydrodipicolinic acid (HTPA), the product released by the DapA-catalyzed reaction.</text>
</comment>
<dbReference type="GO" id="GO:0008839">
    <property type="term" value="F:4-hydroxy-tetrahydrodipicolinate reductase"/>
    <property type="evidence" value="ECO:0007669"/>
    <property type="project" value="UniProtKB-EC"/>
</dbReference>
<dbReference type="InterPro" id="IPR022664">
    <property type="entry name" value="DapB_N_CS"/>
</dbReference>
<evidence type="ECO:0000256" key="12">
    <source>
        <dbReference type="ARBA" id="ARBA00049396"/>
    </source>
</evidence>
<keyword evidence="4 13" id="KW-0521">NADP</keyword>
<evidence type="ECO:0000256" key="7">
    <source>
        <dbReference type="ARBA" id="ARBA00023027"/>
    </source>
</evidence>
<feature type="binding site" evidence="13">
    <location>
        <begin position="100"/>
        <end position="103"/>
    </location>
    <ligand>
        <name>NAD(+)</name>
        <dbReference type="ChEBI" id="CHEBI:57540"/>
    </ligand>
</feature>
<feature type="binding site" evidence="13">
    <location>
        <begin position="75"/>
        <end position="77"/>
    </location>
    <ligand>
        <name>NAD(+)</name>
        <dbReference type="ChEBI" id="CHEBI:57540"/>
    </ligand>
</feature>
<evidence type="ECO:0000313" key="16">
    <source>
        <dbReference type="EMBL" id="MTI28923.1"/>
    </source>
</evidence>
<comment type="similarity">
    <text evidence="1 13">Belongs to the DapB family.</text>
</comment>
<dbReference type="SUPFAM" id="SSF55347">
    <property type="entry name" value="Glyceraldehyde-3-phosphate dehydrogenase-like, C-terminal domain"/>
    <property type="match status" value="1"/>
</dbReference>
<feature type="binding site" evidence="13">
    <location>
        <position position="32"/>
    </location>
    <ligand>
        <name>NAD(+)</name>
        <dbReference type="ChEBI" id="CHEBI:57540"/>
    </ligand>
</feature>
<feature type="domain" description="Dihydrodipicolinate reductase C-terminal" evidence="15">
    <location>
        <begin position="106"/>
        <end position="236"/>
    </location>
</feature>
<evidence type="ECO:0000256" key="11">
    <source>
        <dbReference type="ARBA" id="ARBA00049080"/>
    </source>
</evidence>
<keyword evidence="7 13" id="KW-0520">NAD</keyword>
<dbReference type="Gene3D" id="3.30.360.10">
    <property type="entry name" value="Dihydrodipicolinate Reductase, domain 2"/>
    <property type="match status" value="1"/>
</dbReference>
<feature type="domain" description="Dihydrodipicolinate reductase N-terminal" evidence="14">
    <location>
        <begin position="1"/>
        <end position="103"/>
    </location>
</feature>
<dbReference type="SUPFAM" id="SSF51735">
    <property type="entry name" value="NAD(P)-binding Rossmann-fold domains"/>
    <property type="match status" value="1"/>
</dbReference>
<accession>A0ABW9S014</accession>
<dbReference type="HAMAP" id="MF_00102">
    <property type="entry name" value="DapB"/>
    <property type="match status" value="1"/>
</dbReference>
<dbReference type="RefSeq" id="WP_155176917.1">
    <property type="nucleotide sequence ID" value="NZ_BAAAFL010000008.1"/>
</dbReference>
<dbReference type="Gene3D" id="3.40.50.720">
    <property type="entry name" value="NAD(P)-binding Rossmann-like Domain"/>
    <property type="match status" value="1"/>
</dbReference>
<dbReference type="Pfam" id="PF01113">
    <property type="entry name" value="DapB_N"/>
    <property type="match status" value="1"/>
</dbReference>
<reference evidence="16 17" key="1">
    <citation type="submission" date="2019-02" db="EMBL/GenBank/DDBJ databases">
        <authorList>
            <person name="Goldberg S.R."/>
            <person name="Haltli B.A."/>
            <person name="Correa H."/>
            <person name="Russell K.G."/>
        </authorList>
    </citation>
    <scope>NUCLEOTIDE SEQUENCE [LARGE SCALE GENOMIC DNA]</scope>
    <source>
        <strain evidence="16 17">JCM 16186</strain>
    </source>
</reference>
<evidence type="ECO:0000256" key="1">
    <source>
        <dbReference type="ARBA" id="ARBA00006642"/>
    </source>
</evidence>
<name>A0ABW9S014_9BACT</name>
<evidence type="ECO:0000256" key="3">
    <source>
        <dbReference type="ARBA" id="ARBA00022605"/>
    </source>
</evidence>
<evidence type="ECO:0000256" key="13">
    <source>
        <dbReference type="HAMAP-Rule" id="MF_00102"/>
    </source>
</evidence>
<keyword evidence="3 13" id="KW-0028">Amino-acid biosynthesis</keyword>
<dbReference type="InterPro" id="IPR023940">
    <property type="entry name" value="DHDPR_bac"/>
</dbReference>
<dbReference type="EC" id="1.17.1.8" evidence="10 13"/>
<comment type="subunit">
    <text evidence="13">Homotetramer.</text>
</comment>
<sequence>MNILLLGYGKMGRAIEAIAIERGHNIVGKINENNLNDIKKHNSTNTDVAIEFSQPDAAFDNIKYCIDNGIPALSGTTGWLDKKANIETLCKQKEGTFFYASNYSIGVNLFFKLNEQLATLMKAFDEYNVDIEEIHHTEKKDAPSGTAITLAEGILKHATGKKQWINKPYGSKEDLVINSIREDKVPGTHTIKYSSAVDDIEIKHTAHSREGFAKGAVMVAEWLKDKKGILDMKDFLKL</sequence>
<keyword evidence="2 13" id="KW-0963">Cytoplasm</keyword>
<keyword evidence="5 13" id="KW-0220">Diaminopimelate biosynthesis</keyword>
<evidence type="ECO:0000259" key="15">
    <source>
        <dbReference type="Pfam" id="PF05173"/>
    </source>
</evidence>
<evidence type="ECO:0000256" key="8">
    <source>
        <dbReference type="ARBA" id="ARBA00023154"/>
    </source>
</evidence>
<feature type="active site" description="Proton donor" evidence="13">
    <location>
        <position position="139"/>
    </location>
</feature>
<gene>
    <name evidence="13 16" type="primary">dapB</name>
    <name evidence="16" type="ORF">E1163_28440</name>
</gene>
<dbReference type="PANTHER" id="PTHR20836:SF0">
    <property type="entry name" value="4-HYDROXY-TETRAHYDRODIPICOLINATE REDUCTASE 1, CHLOROPLASTIC-RELATED"/>
    <property type="match status" value="1"/>
</dbReference>
<evidence type="ECO:0000256" key="4">
    <source>
        <dbReference type="ARBA" id="ARBA00022857"/>
    </source>
</evidence>
<dbReference type="PIRSF" id="PIRSF000161">
    <property type="entry name" value="DHPR"/>
    <property type="match status" value="1"/>
</dbReference>
<comment type="pathway">
    <text evidence="9 13">Amino-acid biosynthesis; L-lysine biosynthesis via DAP pathway; (S)-tetrahydrodipicolinate from L-aspartate: step 4/4.</text>
</comment>
<dbReference type="EMBL" id="SMLW01000675">
    <property type="protein sequence ID" value="MTI28923.1"/>
    <property type="molecule type" value="Genomic_DNA"/>
</dbReference>
<feature type="binding site" evidence="13">
    <location>
        <position position="136"/>
    </location>
    <ligand>
        <name>(S)-2,3,4,5-tetrahydrodipicolinate</name>
        <dbReference type="ChEBI" id="CHEBI:16845"/>
    </ligand>
</feature>
<comment type="caution">
    <text evidence="13">Lacks conserved residue(s) required for the propagation of feature annotation.</text>
</comment>